<evidence type="ECO:0000259" key="2">
    <source>
        <dbReference type="PROSITE" id="PS51186"/>
    </source>
</evidence>
<sequence>MTTHVEARRYRPEDASELTALLNTAYRQLQDQGLNFTAATQDVETTRQRVAAGVCWVVEHDGCVAASMTMSVPAPEEIRSLSEHAREPGTGWLCQVAVGPELRGRSVAKALFDVVCEWAIAHGITRIGLDTAAPAEHLVTMYTRWGFAHVDDVHFPGKNYDSVVMTRGVLNQRDDEPSR</sequence>
<feature type="domain" description="N-acetyltransferase" evidence="2">
    <location>
        <begin position="5"/>
        <end position="170"/>
    </location>
</feature>
<proteinExistence type="predicted"/>
<evidence type="ECO:0000313" key="3">
    <source>
        <dbReference type="EMBL" id="NII42563.1"/>
    </source>
</evidence>
<organism evidence="3 4">
    <name type="scientific">Curtobacterium salicis</name>
    <dbReference type="NCBI Taxonomy" id="1779862"/>
    <lineage>
        <taxon>Bacteria</taxon>
        <taxon>Bacillati</taxon>
        <taxon>Actinomycetota</taxon>
        <taxon>Actinomycetes</taxon>
        <taxon>Micrococcales</taxon>
        <taxon>Microbacteriaceae</taxon>
        <taxon>Curtobacterium</taxon>
    </lineage>
</organism>
<dbReference type="InterPro" id="IPR000182">
    <property type="entry name" value="GNAT_dom"/>
</dbReference>
<dbReference type="InterPro" id="IPR016181">
    <property type="entry name" value="Acyl_CoA_acyltransferase"/>
</dbReference>
<dbReference type="RefSeq" id="WP_166781540.1">
    <property type="nucleotide sequence ID" value="NZ_JAAOYO010000005.1"/>
</dbReference>
<dbReference type="Gene3D" id="3.40.630.30">
    <property type="match status" value="1"/>
</dbReference>
<dbReference type="PANTHER" id="PTHR13947">
    <property type="entry name" value="GNAT FAMILY N-ACETYLTRANSFERASE"/>
    <property type="match status" value="1"/>
</dbReference>
<name>A0ABX0TCC7_9MICO</name>
<dbReference type="PANTHER" id="PTHR13947:SF37">
    <property type="entry name" value="LD18367P"/>
    <property type="match status" value="1"/>
</dbReference>
<keyword evidence="4" id="KW-1185">Reference proteome</keyword>
<protein>
    <submittedName>
        <fullName evidence="3">GNAT superfamily N-acetyltransferase</fullName>
    </submittedName>
</protein>
<evidence type="ECO:0000256" key="1">
    <source>
        <dbReference type="ARBA" id="ARBA00022679"/>
    </source>
</evidence>
<evidence type="ECO:0000313" key="4">
    <source>
        <dbReference type="Proteomes" id="UP001318300"/>
    </source>
</evidence>
<keyword evidence="1" id="KW-0808">Transferase</keyword>
<dbReference type="Proteomes" id="UP001318300">
    <property type="component" value="Unassembled WGS sequence"/>
</dbReference>
<comment type="caution">
    <text evidence="3">The sequence shown here is derived from an EMBL/GenBank/DDBJ whole genome shotgun (WGS) entry which is preliminary data.</text>
</comment>
<dbReference type="CDD" id="cd04301">
    <property type="entry name" value="NAT_SF"/>
    <property type="match status" value="1"/>
</dbReference>
<dbReference type="Pfam" id="PF00583">
    <property type="entry name" value="Acetyltransf_1"/>
    <property type="match status" value="1"/>
</dbReference>
<reference evidence="3 4" key="1">
    <citation type="submission" date="2020-03" db="EMBL/GenBank/DDBJ databases">
        <title>Above-ground endophytic microbial communities from plants in different locations in the United States.</title>
        <authorList>
            <person name="Frank C."/>
        </authorList>
    </citation>
    <scope>NUCLEOTIDE SEQUENCE [LARGE SCALE GENOMIC DNA]</scope>
    <source>
        <strain evidence="3 4">WW7</strain>
    </source>
</reference>
<accession>A0ABX0TCC7</accession>
<dbReference type="PROSITE" id="PS51186">
    <property type="entry name" value="GNAT"/>
    <property type="match status" value="1"/>
</dbReference>
<dbReference type="SUPFAM" id="SSF55729">
    <property type="entry name" value="Acyl-CoA N-acyltransferases (Nat)"/>
    <property type="match status" value="1"/>
</dbReference>
<dbReference type="EMBL" id="JAAOYO010000005">
    <property type="protein sequence ID" value="NII42563.1"/>
    <property type="molecule type" value="Genomic_DNA"/>
</dbReference>
<gene>
    <name evidence="3" type="ORF">E9228_003232</name>
</gene>
<dbReference type="InterPro" id="IPR050769">
    <property type="entry name" value="NAT_camello-type"/>
</dbReference>